<dbReference type="STRING" id="10036.ENSMAUP00000024133"/>
<dbReference type="PANTHER" id="PTHR28399:SF1">
    <property type="entry name" value="BARTTIN"/>
    <property type="match status" value="1"/>
</dbReference>
<evidence type="ECO:0000313" key="4">
    <source>
        <dbReference type="RefSeq" id="XP_005072238.1"/>
    </source>
</evidence>
<protein>
    <submittedName>
        <fullName evidence="4">Barttin</fullName>
    </submittedName>
</protein>
<dbReference type="PANTHER" id="PTHR28399">
    <property type="entry name" value="BARTTIN"/>
    <property type="match status" value="1"/>
</dbReference>
<gene>
    <name evidence="4" type="primary">Bsnd</name>
</gene>
<proteinExistence type="predicted"/>
<dbReference type="GeneID" id="101844112"/>
<reference evidence="4" key="1">
    <citation type="submission" date="2025-08" db="UniProtKB">
        <authorList>
            <consortium name="RefSeq"/>
        </authorList>
    </citation>
    <scope>IDENTIFICATION</scope>
    <source>
        <tissue evidence="4">Liver</tissue>
    </source>
</reference>
<keyword evidence="3" id="KW-1185">Reference proteome</keyword>
<dbReference type="RefSeq" id="XP_005072238.1">
    <property type="nucleotide sequence ID" value="XM_005072181.4"/>
</dbReference>
<evidence type="ECO:0000313" key="3">
    <source>
        <dbReference type="Proteomes" id="UP000886700"/>
    </source>
</evidence>
<dbReference type="GO" id="GO:0005254">
    <property type="term" value="F:chloride channel activity"/>
    <property type="evidence" value="ECO:0007669"/>
    <property type="project" value="Ensembl"/>
</dbReference>
<dbReference type="GO" id="GO:0017081">
    <property type="term" value="F:chloride channel regulator activity"/>
    <property type="evidence" value="ECO:0007669"/>
    <property type="project" value="Ensembl"/>
</dbReference>
<dbReference type="GO" id="GO:0032991">
    <property type="term" value="C:protein-containing complex"/>
    <property type="evidence" value="ECO:0007669"/>
    <property type="project" value="Ensembl"/>
</dbReference>
<keyword evidence="2" id="KW-1133">Transmembrane helix</keyword>
<name>A0A1U7QH93_MESAU</name>
<dbReference type="CTD" id="7809"/>
<evidence type="ECO:0000256" key="1">
    <source>
        <dbReference type="SAM" id="MobiDB-lite"/>
    </source>
</evidence>
<feature type="region of interest" description="Disordered" evidence="1">
    <location>
        <begin position="165"/>
        <end position="311"/>
    </location>
</feature>
<organism evidence="3 4">
    <name type="scientific">Mesocricetus auratus</name>
    <name type="common">Golden hamster</name>
    <dbReference type="NCBI Taxonomy" id="10036"/>
    <lineage>
        <taxon>Eukaryota</taxon>
        <taxon>Metazoa</taxon>
        <taxon>Chordata</taxon>
        <taxon>Craniata</taxon>
        <taxon>Vertebrata</taxon>
        <taxon>Euteleostomi</taxon>
        <taxon>Mammalia</taxon>
        <taxon>Eutheria</taxon>
        <taxon>Euarchontoglires</taxon>
        <taxon>Glires</taxon>
        <taxon>Rodentia</taxon>
        <taxon>Myomorpha</taxon>
        <taxon>Muroidea</taxon>
        <taxon>Cricetidae</taxon>
        <taxon>Cricetinae</taxon>
        <taxon>Mesocricetus</taxon>
    </lineage>
</organism>
<accession>A0A1U7QH93</accession>
<feature type="transmembrane region" description="Helical" evidence="2">
    <location>
        <begin position="33"/>
        <end position="53"/>
    </location>
</feature>
<sequence length="311" mass="34146">MADEKTFRIGFIVLGLFLLSLGTFLMSHDRPQVYGTFYAMGSIMVIGGVIWSMCQCYPKITFVPADSDFQGILSPKALSLLESRLTEVKSPQPPYVRLWEEAAYDQSLPDFTHIQMKVLGYREDPRPLLAPELKTGVSSGGEGEPRTAQAWMEAAVVVHRGLDESEVEISGSQSSPPACSQGSAPLASFQDDLDVGSSEGSSPHPSPPNREEPHTQVPWASRGPLDRFSDFALIDDTPTSEDMSLEGQVPKAAPPSKQQWSLRMKEKEKETIQASAEEPEQEEEDLYYGLPDSPGDPLPDKELGFEPDVQG</sequence>
<dbReference type="Pfam" id="PF15462">
    <property type="entry name" value="Barttin"/>
    <property type="match status" value="1"/>
</dbReference>
<feature type="compositionally biased region" description="Acidic residues" evidence="1">
    <location>
        <begin position="277"/>
        <end position="286"/>
    </location>
</feature>
<keyword evidence="2" id="KW-0812">Transmembrane</keyword>
<feature type="compositionally biased region" description="Polar residues" evidence="1">
    <location>
        <begin position="170"/>
        <end position="183"/>
    </location>
</feature>
<dbReference type="GO" id="GO:0016323">
    <property type="term" value="C:basolateral plasma membrane"/>
    <property type="evidence" value="ECO:0007669"/>
    <property type="project" value="Ensembl"/>
</dbReference>
<dbReference type="KEGG" id="maua:101844112"/>
<feature type="transmembrane region" description="Helical" evidence="2">
    <location>
        <begin position="6"/>
        <end position="26"/>
    </location>
</feature>
<dbReference type="InterPro" id="IPR029181">
    <property type="entry name" value="Barttin"/>
</dbReference>
<dbReference type="OrthoDB" id="9944479at2759"/>
<dbReference type="Proteomes" id="UP000886700">
    <property type="component" value="Unplaced"/>
</dbReference>
<dbReference type="AlphaFoldDB" id="A0A1U7QH93"/>
<dbReference type="GO" id="GO:0007605">
    <property type="term" value="P:sensory perception of sound"/>
    <property type="evidence" value="ECO:0007669"/>
    <property type="project" value="Ensembl"/>
</dbReference>
<evidence type="ECO:0000256" key="2">
    <source>
        <dbReference type="SAM" id="Phobius"/>
    </source>
</evidence>
<keyword evidence="2" id="KW-0472">Membrane</keyword>
<dbReference type="eggNOG" id="ENOG502S3DP">
    <property type="taxonomic scope" value="Eukaryota"/>
</dbReference>